<evidence type="ECO:0000313" key="4">
    <source>
        <dbReference type="Proteomes" id="UP001139012"/>
    </source>
</evidence>
<keyword evidence="4" id="KW-1185">Reference proteome</keyword>
<protein>
    <submittedName>
        <fullName evidence="2">Uncharacterized protein</fullName>
    </submittedName>
</protein>
<dbReference type="AlphaFoldDB" id="A0A9X1RIH7"/>
<evidence type="ECO:0000313" key="3">
    <source>
        <dbReference type="EMBL" id="MCG2672084.1"/>
    </source>
</evidence>
<dbReference type="Proteomes" id="UP001139054">
    <property type="component" value="Unassembled WGS sequence"/>
</dbReference>
<organism evidence="2 5">
    <name type="scientific">Bradyrhizobium zhengyangense</name>
    <dbReference type="NCBI Taxonomy" id="2911009"/>
    <lineage>
        <taxon>Bacteria</taxon>
        <taxon>Pseudomonadati</taxon>
        <taxon>Pseudomonadota</taxon>
        <taxon>Alphaproteobacteria</taxon>
        <taxon>Hyphomicrobiales</taxon>
        <taxon>Nitrobacteraceae</taxon>
        <taxon>Bradyrhizobium</taxon>
    </lineage>
</organism>
<evidence type="ECO:0000313" key="2">
    <source>
        <dbReference type="EMBL" id="MCG2630865.1"/>
    </source>
</evidence>
<evidence type="ECO:0000313" key="5">
    <source>
        <dbReference type="Proteomes" id="UP001139054"/>
    </source>
</evidence>
<dbReference type="RefSeq" id="WP_237866231.1">
    <property type="nucleotide sequence ID" value="NZ_JAKLTY010000024.1"/>
</dbReference>
<dbReference type="Proteomes" id="UP001139012">
    <property type="component" value="Unassembled WGS sequence"/>
</dbReference>
<comment type="caution">
    <text evidence="2">The sequence shown here is derived from an EMBL/GenBank/DDBJ whole genome shotgun (WGS) entry which is preliminary data.</text>
</comment>
<feature type="region of interest" description="Disordered" evidence="1">
    <location>
        <begin position="28"/>
        <end position="58"/>
    </location>
</feature>
<proteinExistence type="predicted"/>
<dbReference type="EMBL" id="JAKLTY010000024">
    <property type="protein sequence ID" value="MCG2630865.1"/>
    <property type="molecule type" value="Genomic_DNA"/>
</dbReference>
<dbReference type="EMBL" id="JAKLUA010000018">
    <property type="protein sequence ID" value="MCG2672084.1"/>
    <property type="molecule type" value="Genomic_DNA"/>
</dbReference>
<name>A0A9X1RIH7_9BRAD</name>
<reference evidence="2" key="1">
    <citation type="submission" date="2022-01" db="EMBL/GenBank/DDBJ databases">
        <title>Genome sequnece data of strain Bradyrhizobium sp. nov.</title>
        <authorList>
            <person name="Zhang J."/>
        </authorList>
    </citation>
    <scope>NUCLEOTIDE SEQUENCE</scope>
    <source>
        <strain evidence="3">WYCCWR 12774</strain>
        <strain evidence="2">WYCCWR 13023</strain>
    </source>
</reference>
<gene>
    <name evidence="3" type="ORF">L6637_34580</name>
    <name evidence="2" type="ORF">L6654_29980</name>
</gene>
<accession>A0A9X1RIH7</accession>
<sequence length="98" mass="11356">MRPQDDPEAQQRDRQLIKAIYEDIPCDRRQRRDADRNCQDDGKPGCRKIDDENGGVEGDIEEGIFLQSRGAEVERIHRQHDEAHCRDGMLNQPAVEPF</sequence>
<feature type="compositionally biased region" description="Basic and acidic residues" evidence="1">
    <location>
        <begin position="28"/>
        <end position="51"/>
    </location>
</feature>
<evidence type="ECO:0000256" key="1">
    <source>
        <dbReference type="SAM" id="MobiDB-lite"/>
    </source>
</evidence>